<protein>
    <recommendedName>
        <fullName evidence="4">Peptidase C-terminal archaeal/bacterial domain-containing protein</fullName>
    </recommendedName>
</protein>
<organism evidence="2 3">
    <name type="scientific">Arenimonas metalli CF5-1</name>
    <dbReference type="NCBI Taxonomy" id="1384056"/>
    <lineage>
        <taxon>Bacteria</taxon>
        <taxon>Pseudomonadati</taxon>
        <taxon>Pseudomonadota</taxon>
        <taxon>Gammaproteobacteria</taxon>
        <taxon>Lysobacterales</taxon>
        <taxon>Lysobacteraceae</taxon>
        <taxon>Arenimonas</taxon>
    </lineage>
</organism>
<evidence type="ECO:0008006" key="4">
    <source>
        <dbReference type="Google" id="ProtNLM"/>
    </source>
</evidence>
<dbReference type="PATRIC" id="fig|1384056.3.peg.862"/>
<gene>
    <name evidence="2" type="ORF">N787_01160</name>
</gene>
<feature type="region of interest" description="Disordered" evidence="1">
    <location>
        <begin position="101"/>
        <end position="120"/>
    </location>
</feature>
<dbReference type="eggNOG" id="COG5492">
    <property type="taxonomic scope" value="Bacteria"/>
</dbReference>
<dbReference type="Proteomes" id="UP000029393">
    <property type="component" value="Unassembled WGS sequence"/>
</dbReference>
<keyword evidence="3" id="KW-1185">Reference proteome</keyword>
<evidence type="ECO:0000313" key="2">
    <source>
        <dbReference type="EMBL" id="KFN46934.1"/>
    </source>
</evidence>
<reference evidence="2 3" key="1">
    <citation type="submission" date="2013-09" db="EMBL/GenBank/DDBJ databases">
        <title>Genome sequencing of Arenimonas metalli.</title>
        <authorList>
            <person name="Chen F."/>
            <person name="Wang G."/>
        </authorList>
    </citation>
    <scope>NUCLEOTIDE SEQUENCE [LARGE SCALE GENOMIC DNA]</scope>
    <source>
        <strain evidence="2 3">CF5-1</strain>
    </source>
</reference>
<comment type="caution">
    <text evidence="2">The sequence shown here is derived from an EMBL/GenBank/DDBJ whole genome shotgun (WGS) entry which is preliminary data.</text>
</comment>
<feature type="compositionally biased region" description="Polar residues" evidence="1">
    <location>
        <begin position="107"/>
        <end position="120"/>
    </location>
</feature>
<dbReference type="Gene3D" id="2.60.120.380">
    <property type="match status" value="3"/>
</dbReference>
<dbReference type="PROSITE" id="PS51257">
    <property type="entry name" value="PROKAR_LIPOPROTEIN"/>
    <property type="match status" value="1"/>
</dbReference>
<dbReference type="RefSeq" id="WP_034211013.1">
    <property type="nucleotide sequence ID" value="NZ_AVCK01000012.1"/>
</dbReference>
<name>A0A091B811_9GAMM</name>
<accession>A0A091B811</accession>
<evidence type="ECO:0000256" key="1">
    <source>
        <dbReference type="SAM" id="MobiDB-lite"/>
    </source>
</evidence>
<dbReference type="EMBL" id="AVCK01000012">
    <property type="protein sequence ID" value="KFN46934.1"/>
    <property type="molecule type" value="Genomic_DNA"/>
</dbReference>
<dbReference type="OrthoDB" id="8893233at2"/>
<dbReference type="AlphaFoldDB" id="A0A091B811"/>
<proteinExistence type="predicted"/>
<evidence type="ECO:0000313" key="3">
    <source>
        <dbReference type="Proteomes" id="UP000029393"/>
    </source>
</evidence>
<dbReference type="STRING" id="1384056.N787_01160"/>
<sequence>MIRATRLTSFLIAVGIALSLGGCQLSGGNGEPKPASLAIGKPVTGEITLGDRVNYGDGTRTALFAFEMEAGEAVVIEAAAAFCGRLSLYAIDSEGRPVLQSAGDGNCTEQDGRQVQSRSRVSPEDGRYLLALSGREPGHFGPYRVSLSALALDEDRGLVAGDEVTGLLGGEKSLALKITEAGRYQIDLRSSEFDATLGLEGPDVSRESDDDGEGTDARITTYLAAGDYQLALGHLGGSGGLYRLSVRKRDGVPPGDLQSGGELPVGREVTGMLQGEPARYQLALAERSRVVLSLGSDDFDTRLDLEGEGVQLSDDDGGNDTDSRLVTVLEAGNYTVSAVDLGDDNTGVFKLQARAEPAAGESLALSPGSTQQGTLVEGEQRRYRLSVPGTANYVLTMESDGLDSLLKIQRNGEELASDDDSGGGSNARLELELEAGEYEVVAAAFGGGSGSFRLRAEVR</sequence>